<accession>A0A1M6KXG1</accession>
<comment type="similarity">
    <text evidence="2">Belongs to the CPA3 antiporters (TC 2.A.63) subunit A family.</text>
</comment>
<dbReference type="OrthoDB" id="9807568at2"/>
<evidence type="ECO:0000259" key="9">
    <source>
        <dbReference type="Pfam" id="PF00662"/>
    </source>
</evidence>
<dbReference type="EMBL" id="FQYT01000030">
    <property type="protein sequence ID" value="SHJ63648.1"/>
    <property type="molecule type" value="Genomic_DNA"/>
</dbReference>
<keyword evidence="5 7" id="KW-0472">Membrane</keyword>
<feature type="transmembrane region" description="Helical" evidence="7">
    <location>
        <begin position="89"/>
        <end position="107"/>
    </location>
</feature>
<feature type="transmembrane region" description="Helical" evidence="7">
    <location>
        <begin position="29"/>
        <end position="51"/>
    </location>
</feature>
<name>A0A1M6KXG1_9FIRM</name>
<keyword evidence="3 6" id="KW-0812">Transmembrane</keyword>
<keyword evidence="11" id="KW-1185">Reference proteome</keyword>
<dbReference type="InterPro" id="IPR001516">
    <property type="entry name" value="Proton_antipo_N"/>
</dbReference>
<dbReference type="InterPro" id="IPR001750">
    <property type="entry name" value="ND/Mrp_TM"/>
</dbReference>
<protein>
    <submittedName>
        <fullName evidence="10">Ech hydrogenase subunit A</fullName>
    </submittedName>
</protein>
<evidence type="ECO:0000256" key="5">
    <source>
        <dbReference type="ARBA" id="ARBA00023136"/>
    </source>
</evidence>
<feature type="transmembrane region" description="Helical" evidence="7">
    <location>
        <begin position="347"/>
        <end position="366"/>
    </location>
</feature>
<evidence type="ECO:0000256" key="3">
    <source>
        <dbReference type="ARBA" id="ARBA00022692"/>
    </source>
</evidence>
<evidence type="ECO:0000313" key="11">
    <source>
        <dbReference type="Proteomes" id="UP000184342"/>
    </source>
</evidence>
<feature type="transmembrane region" description="Helical" evidence="7">
    <location>
        <begin position="6"/>
        <end position="22"/>
    </location>
</feature>
<feature type="domain" description="NADH-Ubiquinone oxidoreductase (complex I) chain 5 N-terminal" evidence="9">
    <location>
        <begin position="110"/>
        <end position="148"/>
    </location>
</feature>
<dbReference type="Proteomes" id="UP000184342">
    <property type="component" value="Unassembled WGS sequence"/>
</dbReference>
<feature type="transmembrane region" description="Helical" evidence="7">
    <location>
        <begin position="317"/>
        <end position="340"/>
    </location>
</feature>
<feature type="transmembrane region" description="Helical" evidence="7">
    <location>
        <begin position="536"/>
        <end position="555"/>
    </location>
</feature>
<keyword evidence="4 7" id="KW-1133">Transmembrane helix</keyword>
<feature type="transmembrane region" description="Helical" evidence="7">
    <location>
        <begin position="217"/>
        <end position="242"/>
    </location>
</feature>
<feature type="transmembrane region" description="Helical" evidence="7">
    <location>
        <begin position="496"/>
        <end position="516"/>
    </location>
</feature>
<feature type="transmembrane region" description="Helical" evidence="7">
    <location>
        <begin position="417"/>
        <end position="437"/>
    </location>
</feature>
<evidence type="ECO:0000259" key="8">
    <source>
        <dbReference type="Pfam" id="PF00361"/>
    </source>
</evidence>
<feature type="transmembrane region" description="Helical" evidence="7">
    <location>
        <begin position="254"/>
        <end position="272"/>
    </location>
</feature>
<dbReference type="PANTHER" id="PTHR43373">
    <property type="entry name" value="NA(+)/H(+) ANTIPORTER SUBUNIT"/>
    <property type="match status" value="1"/>
</dbReference>
<feature type="transmembrane region" description="Helical" evidence="7">
    <location>
        <begin position="186"/>
        <end position="205"/>
    </location>
</feature>
<dbReference type="PANTHER" id="PTHR43373:SF1">
    <property type="entry name" value="NA(+)_H(+) ANTIPORTER SUBUNIT A"/>
    <property type="match status" value="1"/>
</dbReference>
<dbReference type="AlphaFoldDB" id="A0A1M6KXG1"/>
<gene>
    <name evidence="10" type="ORF">SAMN02745691_02284</name>
</gene>
<dbReference type="GO" id="GO:0016020">
    <property type="term" value="C:membrane"/>
    <property type="evidence" value="ECO:0007669"/>
    <property type="project" value="UniProtKB-SubCell"/>
</dbReference>
<dbReference type="PRINTS" id="PR01434">
    <property type="entry name" value="NADHDHGNASE5"/>
</dbReference>
<organism evidence="10 11">
    <name type="scientific">Parasporobacterium paucivorans DSM 15970</name>
    <dbReference type="NCBI Taxonomy" id="1122934"/>
    <lineage>
        <taxon>Bacteria</taxon>
        <taxon>Bacillati</taxon>
        <taxon>Bacillota</taxon>
        <taxon>Clostridia</taxon>
        <taxon>Lachnospirales</taxon>
        <taxon>Lachnospiraceae</taxon>
        <taxon>Parasporobacterium</taxon>
    </lineage>
</organism>
<feature type="transmembrane region" description="Helical" evidence="7">
    <location>
        <begin position="63"/>
        <end position="82"/>
    </location>
</feature>
<dbReference type="GO" id="GO:0012505">
    <property type="term" value="C:endomembrane system"/>
    <property type="evidence" value="ECO:0007669"/>
    <property type="project" value="UniProtKB-SubCell"/>
</dbReference>
<dbReference type="Pfam" id="PF00361">
    <property type="entry name" value="Proton_antipo_M"/>
    <property type="match status" value="1"/>
</dbReference>
<dbReference type="Pfam" id="PF00662">
    <property type="entry name" value="Proton_antipo_N"/>
    <property type="match status" value="1"/>
</dbReference>
<evidence type="ECO:0000256" key="1">
    <source>
        <dbReference type="ARBA" id="ARBA00004127"/>
    </source>
</evidence>
<evidence type="ECO:0000256" key="6">
    <source>
        <dbReference type="RuleBase" id="RU000320"/>
    </source>
</evidence>
<dbReference type="RefSeq" id="WP_073994531.1">
    <property type="nucleotide sequence ID" value="NZ_FQYT01000030.1"/>
</dbReference>
<dbReference type="InterPro" id="IPR050616">
    <property type="entry name" value="CPA3_Na-H_Antiporter_A"/>
</dbReference>
<evidence type="ECO:0000256" key="7">
    <source>
        <dbReference type="SAM" id="Phobius"/>
    </source>
</evidence>
<feature type="transmembrane region" description="Helical" evidence="7">
    <location>
        <begin position="127"/>
        <end position="150"/>
    </location>
</feature>
<evidence type="ECO:0000313" key="10">
    <source>
        <dbReference type="EMBL" id="SHJ63648.1"/>
    </source>
</evidence>
<comment type="subcellular location">
    <subcellularLocation>
        <location evidence="1">Endomembrane system</location>
        <topology evidence="1">Multi-pass membrane protein</topology>
    </subcellularLocation>
    <subcellularLocation>
        <location evidence="6">Membrane</location>
        <topology evidence="6">Multi-pass membrane protein</topology>
    </subcellularLocation>
</comment>
<feature type="transmembrane region" description="Helical" evidence="7">
    <location>
        <begin position="606"/>
        <end position="629"/>
    </location>
</feature>
<feature type="transmembrane region" description="Helical" evidence="7">
    <location>
        <begin position="449"/>
        <end position="469"/>
    </location>
</feature>
<evidence type="ECO:0000256" key="2">
    <source>
        <dbReference type="ARBA" id="ARBA00008483"/>
    </source>
</evidence>
<sequence length="630" mass="69669">MNTIPILILFPLVAAILILLVRNDLVRNAIVRICAVIIIVISVFAVFQYFSNGVQLHIQNEEIIDYCIAVVEILVAIFIIATGIKHKKYLISLLAVIQTPLILWFEFMRNTTIEVETGIVVDKLTIVMIFIVGVVGGLICLYSAGYMKWYHAHHTEYKERKSFFFALLFIFLSAMFGLIMSNNLLWLYFCWEITTLCSFLLIGYTKTEEAKNNAFRALVMNLFGGLAFAIGIVILGISYNTIELSALLHLNQELIVMVVVFLFAFAGLTKSAQLPFSSWLLGAMVAPTPTSALLHSATMVKAGVFLLIRLAPLMVGTYVGTVIALIGSITFLATAILAITQSDAKKILAYSTISNLGLIVICTGIGTKEALWVAIMLMIFHAVSKSLMFLSVGAAEHQLGSRNVEHMDALASISRKLNFYMIIGIAGMFIAPFGMLISKWAAIKAFVDASNVVAILAISFGSAVTLFYWTKWMGKLVSGVNLKNHKTHKLHFEEDLSMIVHVVLVLMACFTFPFISKFVITPFLGEEVMGIVTNEIYIMIFMLVIILVFPIAYLLSAKNSKTRITPLYMNGINSGDNESFVGATLANRKVELSNWYMKDVFNPKLLTVWSNLICVLTLCTGAILLIGGIS</sequence>
<feature type="transmembrane region" description="Helical" evidence="7">
    <location>
        <begin position="162"/>
        <end position="180"/>
    </location>
</feature>
<proteinExistence type="inferred from homology"/>
<evidence type="ECO:0000256" key="4">
    <source>
        <dbReference type="ARBA" id="ARBA00022989"/>
    </source>
</evidence>
<feature type="domain" description="NADH:quinone oxidoreductase/Mrp antiporter transmembrane" evidence="8">
    <location>
        <begin position="181"/>
        <end position="464"/>
    </location>
</feature>
<reference evidence="10 11" key="1">
    <citation type="submission" date="2016-11" db="EMBL/GenBank/DDBJ databases">
        <authorList>
            <person name="Jaros S."/>
            <person name="Januszkiewicz K."/>
            <person name="Wedrychowicz H."/>
        </authorList>
    </citation>
    <scope>NUCLEOTIDE SEQUENCE [LARGE SCALE GENOMIC DNA]</scope>
    <source>
        <strain evidence="10 11">DSM 15970</strain>
    </source>
</reference>
<feature type="transmembrane region" description="Helical" evidence="7">
    <location>
        <begin position="372"/>
        <end position="396"/>
    </location>
</feature>
<dbReference type="STRING" id="1122934.SAMN02745691_02284"/>